<reference evidence="4 5" key="1">
    <citation type="submission" date="2019-05" db="EMBL/GenBank/DDBJ databases">
        <title>Emergence of the Ug99 lineage of the wheat stem rust pathogen through somatic hybridization.</title>
        <authorList>
            <person name="Li F."/>
            <person name="Upadhyaya N.M."/>
            <person name="Sperschneider J."/>
            <person name="Matny O."/>
            <person name="Nguyen-Phuc H."/>
            <person name="Mago R."/>
            <person name="Raley C."/>
            <person name="Miller M.E."/>
            <person name="Silverstein K.A.T."/>
            <person name="Henningsen E."/>
            <person name="Hirsch C.D."/>
            <person name="Visser B."/>
            <person name="Pretorius Z.A."/>
            <person name="Steffenson B.J."/>
            <person name="Schwessinger B."/>
            <person name="Dodds P.N."/>
            <person name="Figueroa M."/>
        </authorList>
    </citation>
    <scope>NUCLEOTIDE SEQUENCE [LARGE SCALE GENOMIC DNA]</scope>
    <source>
        <strain evidence="2">21-0</strain>
        <strain evidence="3 5">Ug99</strain>
    </source>
</reference>
<accession>A0A5B0M809</accession>
<comment type="caution">
    <text evidence="2">The sequence shown here is derived from an EMBL/GenBank/DDBJ whole genome shotgun (WGS) entry which is preliminary data.</text>
</comment>
<sequence>MVDANTTRATSKKIKDSSAAKSRNEDVSVANSLIPNLDTTTNLSTVGLGAASQPAPSSRALSGIAPSGTALSGSSTDPLGSITEKRVVNGDPVNSTVHSMLIDMSESRRDRAPEALCHPISKAKTGNVTVSHTIDDDEEDNSPG</sequence>
<protein>
    <submittedName>
        <fullName evidence="2">Uncharacterized protein</fullName>
    </submittedName>
</protein>
<feature type="compositionally biased region" description="Polar residues" evidence="1">
    <location>
        <begin position="69"/>
        <end position="78"/>
    </location>
</feature>
<gene>
    <name evidence="2" type="ORF">PGT21_032654</name>
    <name evidence="3" type="ORF">PGTUg99_018224</name>
</gene>
<dbReference type="Proteomes" id="UP000324748">
    <property type="component" value="Unassembled WGS sequence"/>
</dbReference>
<feature type="compositionally biased region" description="Polar residues" evidence="1">
    <location>
        <begin position="29"/>
        <end position="45"/>
    </location>
</feature>
<feature type="region of interest" description="Disordered" evidence="1">
    <location>
        <begin position="121"/>
        <end position="144"/>
    </location>
</feature>
<feature type="compositionally biased region" description="Basic and acidic residues" evidence="1">
    <location>
        <begin position="13"/>
        <end position="26"/>
    </location>
</feature>
<evidence type="ECO:0000256" key="1">
    <source>
        <dbReference type="SAM" id="MobiDB-lite"/>
    </source>
</evidence>
<evidence type="ECO:0000313" key="4">
    <source>
        <dbReference type="Proteomes" id="UP000324748"/>
    </source>
</evidence>
<proteinExistence type="predicted"/>
<dbReference type="AlphaFoldDB" id="A0A5B0M809"/>
<dbReference type="EMBL" id="VSWC01000170">
    <property type="protein sequence ID" value="KAA1072323.1"/>
    <property type="molecule type" value="Genomic_DNA"/>
</dbReference>
<name>A0A5B0M809_PUCGR</name>
<dbReference type="EMBL" id="VDEP01000411">
    <property type="protein sequence ID" value="KAA1086353.1"/>
    <property type="molecule type" value="Genomic_DNA"/>
</dbReference>
<evidence type="ECO:0000313" key="5">
    <source>
        <dbReference type="Proteomes" id="UP000325313"/>
    </source>
</evidence>
<evidence type="ECO:0000313" key="3">
    <source>
        <dbReference type="EMBL" id="KAA1086353.1"/>
    </source>
</evidence>
<feature type="region of interest" description="Disordered" evidence="1">
    <location>
        <begin position="1"/>
        <end position="82"/>
    </location>
</feature>
<keyword evidence="4" id="KW-1185">Reference proteome</keyword>
<feature type="compositionally biased region" description="Acidic residues" evidence="1">
    <location>
        <begin position="135"/>
        <end position="144"/>
    </location>
</feature>
<evidence type="ECO:0000313" key="2">
    <source>
        <dbReference type="EMBL" id="KAA1072323.1"/>
    </source>
</evidence>
<organism evidence="2 4">
    <name type="scientific">Puccinia graminis f. sp. tritici</name>
    <dbReference type="NCBI Taxonomy" id="56615"/>
    <lineage>
        <taxon>Eukaryota</taxon>
        <taxon>Fungi</taxon>
        <taxon>Dikarya</taxon>
        <taxon>Basidiomycota</taxon>
        <taxon>Pucciniomycotina</taxon>
        <taxon>Pucciniomycetes</taxon>
        <taxon>Pucciniales</taxon>
        <taxon>Pucciniaceae</taxon>
        <taxon>Puccinia</taxon>
    </lineage>
</organism>
<dbReference type="Proteomes" id="UP000325313">
    <property type="component" value="Unassembled WGS sequence"/>
</dbReference>